<keyword evidence="2" id="KW-1185">Reference proteome</keyword>
<evidence type="ECO:0000313" key="1">
    <source>
        <dbReference type="EMBL" id="KAJ6393556.1"/>
    </source>
</evidence>
<sequence length="132" mass="14893">MEILYGWQQVQGSWSGRPDPGCGGHWFGNSIEFQKRPSHGKGFALFWTPIILSCSWSHAFSSGLMHCMEAMVIEAKWDSIEYSLFLVVACYLKPSQKRINRRGASGIPCDYISPFESAFLHDGPIASPFMRE</sequence>
<accession>A0ABQ9C1X7</accession>
<protein>
    <submittedName>
        <fullName evidence="1">Uncharacterized protein</fullName>
    </submittedName>
</protein>
<organism evidence="1 2">
    <name type="scientific">Salix suchowensis</name>
    <dbReference type="NCBI Taxonomy" id="1278906"/>
    <lineage>
        <taxon>Eukaryota</taxon>
        <taxon>Viridiplantae</taxon>
        <taxon>Streptophyta</taxon>
        <taxon>Embryophyta</taxon>
        <taxon>Tracheophyta</taxon>
        <taxon>Spermatophyta</taxon>
        <taxon>Magnoliopsida</taxon>
        <taxon>eudicotyledons</taxon>
        <taxon>Gunneridae</taxon>
        <taxon>Pentapetalae</taxon>
        <taxon>rosids</taxon>
        <taxon>fabids</taxon>
        <taxon>Malpighiales</taxon>
        <taxon>Salicaceae</taxon>
        <taxon>Saliceae</taxon>
        <taxon>Salix</taxon>
    </lineage>
</organism>
<reference evidence="1" key="1">
    <citation type="submission" date="2022-10" db="EMBL/GenBank/DDBJ databases">
        <authorList>
            <person name="Hyden B.L."/>
            <person name="Feng K."/>
            <person name="Yates T."/>
            <person name="Jawdy S."/>
            <person name="Smart L.B."/>
            <person name="Muchero W."/>
        </authorList>
    </citation>
    <scope>NUCLEOTIDE SEQUENCE</scope>
    <source>
        <tissue evidence="1">Shoot tip</tissue>
    </source>
</reference>
<reference evidence="1" key="2">
    <citation type="journal article" date="2023" name="Int. J. Mol. Sci.">
        <title>De Novo Assembly and Annotation of 11 Diverse Shrub Willow (Salix) Genomes Reveals Novel Gene Organization in Sex-Linked Regions.</title>
        <authorList>
            <person name="Hyden B."/>
            <person name="Feng K."/>
            <person name="Yates T.B."/>
            <person name="Jawdy S."/>
            <person name="Cereghino C."/>
            <person name="Smart L.B."/>
            <person name="Muchero W."/>
        </authorList>
    </citation>
    <scope>NUCLEOTIDE SEQUENCE</scope>
    <source>
        <tissue evidence="1">Shoot tip</tissue>
    </source>
</reference>
<evidence type="ECO:0000313" key="2">
    <source>
        <dbReference type="Proteomes" id="UP001141253"/>
    </source>
</evidence>
<name>A0ABQ9C1X7_9ROSI</name>
<dbReference type="EMBL" id="JAPFFI010000005">
    <property type="protein sequence ID" value="KAJ6393556.1"/>
    <property type="molecule type" value="Genomic_DNA"/>
</dbReference>
<dbReference type="Proteomes" id="UP001141253">
    <property type="component" value="Chromosome 1"/>
</dbReference>
<proteinExistence type="predicted"/>
<gene>
    <name evidence="1" type="ORF">OIU77_022902</name>
</gene>
<comment type="caution">
    <text evidence="1">The sequence shown here is derived from an EMBL/GenBank/DDBJ whole genome shotgun (WGS) entry which is preliminary data.</text>
</comment>